<dbReference type="PANTHER" id="PTHR11609:SF5">
    <property type="entry name" value="PHOSPHORIBOSYLAMINOIMIDAZOLE CARBOXYLASE"/>
    <property type="match status" value="1"/>
</dbReference>
<evidence type="ECO:0000313" key="8">
    <source>
        <dbReference type="Proteomes" id="UP000503144"/>
    </source>
</evidence>
<gene>
    <name evidence="4 5" type="primary">purK</name>
    <name evidence="7" type="ORF">HF324_16215</name>
</gene>
<feature type="binding site" evidence="4">
    <location>
        <begin position="184"/>
        <end position="187"/>
    </location>
    <ligand>
        <name>ATP</name>
        <dbReference type="ChEBI" id="CHEBI:30616"/>
    </ligand>
</feature>
<dbReference type="Gene3D" id="3.30.1490.20">
    <property type="entry name" value="ATP-grasp fold, A domain"/>
    <property type="match status" value="1"/>
</dbReference>
<keyword evidence="4 5" id="KW-0436">Ligase</keyword>
<evidence type="ECO:0000256" key="4">
    <source>
        <dbReference type="HAMAP-Rule" id="MF_01928"/>
    </source>
</evidence>
<dbReference type="InterPro" id="IPR011054">
    <property type="entry name" value="Rudment_hybrid_motif"/>
</dbReference>
<dbReference type="Gene3D" id="3.40.50.20">
    <property type="match status" value="1"/>
</dbReference>
<dbReference type="PANTHER" id="PTHR11609">
    <property type="entry name" value="PURINE BIOSYNTHESIS PROTEIN 6/7, PUR6/7"/>
    <property type="match status" value="1"/>
</dbReference>
<comment type="function">
    <text evidence="4">Catalyzes the ATP-dependent conversion of 5-aminoimidazole ribonucleotide (AIR) and HCO(3)(-) to N5-carboxyaminoimidazole ribonucleotide (N5-CAIR).</text>
</comment>
<dbReference type="NCBIfam" id="NF004679">
    <property type="entry name" value="PRK06019.1-5"/>
    <property type="match status" value="1"/>
</dbReference>
<keyword evidence="1 4" id="KW-0547">Nucleotide-binding</keyword>
<dbReference type="InterPro" id="IPR011761">
    <property type="entry name" value="ATP-grasp"/>
</dbReference>
<dbReference type="InterPro" id="IPR005875">
    <property type="entry name" value="PurK"/>
</dbReference>
<dbReference type="Proteomes" id="UP000503144">
    <property type="component" value="Chromosome"/>
</dbReference>
<feature type="binding site" evidence="4">
    <location>
        <position position="153"/>
    </location>
    <ligand>
        <name>ATP</name>
        <dbReference type="ChEBI" id="CHEBI:30616"/>
    </ligand>
</feature>
<comment type="pathway">
    <text evidence="4 5">Purine metabolism; IMP biosynthesis via de novo pathway; 5-amino-1-(5-phospho-D-ribosyl)imidazole-4-carboxylate from 5-amino-1-(5-phospho-D-ribosyl)imidazole (N5-CAIR route): step 1/2.</text>
</comment>
<dbReference type="Gene3D" id="3.30.470.20">
    <property type="entry name" value="ATP-grasp fold, B domain"/>
    <property type="match status" value="1"/>
</dbReference>
<evidence type="ECO:0000256" key="2">
    <source>
        <dbReference type="ARBA" id="ARBA00022755"/>
    </source>
</evidence>
<dbReference type="EMBL" id="CP051204">
    <property type="protein sequence ID" value="QJB39319.2"/>
    <property type="molecule type" value="Genomic_DNA"/>
</dbReference>
<dbReference type="EC" id="6.3.4.18" evidence="4 5"/>
<dbReference type="PROSITE" id="PS50975">
    <property type="entry name" value="ATP_GRASP"/>
    <property type="match status" value="1"/>
</dbReference>
<comment type="function">
    <text evidence="5">Catalyzes the ATP-dependent conversion of 5-aminoimidazole ribonucleotide (AIR) and HCO(3)- to N5-carboxyaminoimidazole ribonucleotide (N5-CAIR).</text>
</comment>
<dbReference type="InterPro" id="IPR013815">
    <property type="entry name" value="ATP_grasp_subdomain_1"/>
</dbReference>
<keyword evidence="8" id="KW-1185">Reference proteome</keyword>
<evidence type="ECO:0000256" key="5">
    <source>
        <dbReference type="RuleBase" id="RU361200"/>
    </source>
</evidence>
<dbReference type="InterPro" id="IPR016185">
    <property type="entry name" value="PreATP-grasp_dom_sf"/>
</dbReference>
<keyword evidence="3 4" id="KW-0067">ATP-binding</keyword>
<dbReference type="NCBIfam" id="TIGR01161">
    <property type="entry name" value="purK"/>
    <property type="match status" value="1"/>
</dbReference>
<evidence type="ECO:0000256" key="1">
    <source>
        <dbReference type="ARBA" id="ARBA00022741"/>
    </source>
</evidence>
<dbReference type="SUPFAM" id="SSF51246">
    <property type="entry name" value="Rudiment single hybrid motif"/>
    <property type="match status" value="1"/>
</dbReference>
<organism evidence="7 8">
    <name type="scientific">Chitinophaga oryzae</name>
    <dbReference type="NCBI Taxonomy" id="2725414"/>
    <lineage>
        <taxon>Bacteria</taxon>
        <taxon>Pseudomonadati</taxon>
        <taxon>Bacteroidota</taxon>
        <taxon>Chitinophagia</taxon>
        <taxon>Chitinophagales</taxon>
        <taxon>Chitinophagaceae</taxon>
        <taxon>Chitinophaga</taxon>
    </lineage>
</organism>
<sequence>MVFISLRQLTIMLENLKIGILGGGQLGAMIMRHAIDFGLSVSIMDNDAHAPCSRYTSSFFCGDPASFEAVLEFGKDLDVITIEKEAVNINALRQLEKQGVRIFPTPDTIEIIQDKFTQKQFLLSHNIPVAPGEVIQGKNDLYQYESKLPLCLKKRRDGYDGYGVMVLKTREDIAAAFDAPCVVEELVDIKHEISVIVARNEHGAVACYDPVMMVFSEEKFILDYQIAPAQLDEEILKEATNLAKGIADAIQLVGILAVEMFVTKDHKILVNELAPRPHNSGHHTIEASTTSQYEQLLRAVLGLPLGATALHLPSLMMNVLENASLNTDRQGKLQRLLDIPGAHLHWYGKEGKRPGRKVGHVTITGNTIENVIAKAESIRKILN</sequence>
<feature type="binding site" evidence="4">
    <location>
        <begin position="271"/>
        <end position="272"/>
    </location>
    <ligand>
        <name>ATP</name>
        <dbReference type="ChEBI" id="CHEBI:30616"/>
    </ligand>
</feature>
<comment type="caution">
    <text evidence="4">Lacks conserved residue(s) required for the propagation of feature annotation.</text>
</comment>
<name>A0ABX6LGR1_9BACT</name>
<proteinExistence type="inferred from homology"/>
<keyword evidence="2 4" id="KW-0658">Purine biosynthesis</keyword>
<dbReference type="GO" id="GO:0034028">
    <property type="term" value="F:5-(carboxyamino)imidazole ribonucleotide synthase activity"/>
    <property type="evidence" value="ECO:0007669"/>
    <property type="project" value="UniProtKB-EC"/>
</dbReference>
<dbReference type="Pfam" id="PF02222">
    <property type="entry name" value="ATP-grasp"/>
    <property type="match status" value="1"/>
</dbReference>
<dbReference type="InterPro" id="IPR054350">
    <property type="entry name" value="PurT/PurK_preATP-grasp"/>
</dbReference>
<dbReference type="SUPFAM" id="SSF56059">
    <property type="entry name" value="Glutathione synthetase ATP-binding domain-like"/>
    <property type="match status" value="1"/>
</dbReference>
<feature type="binding site" evidence="4">
    <location>
        <position position="192"/>
    </location>
    <ligand>
        <name>ATP</name>
        <dbReference type="ChEBI" id="CHEBI:30616"/>
    </ligand>
</feature>
<comment type="similarity">
    <text evidence="4 5">Belongs to the PurK/PurT family.</text>
</comment>
<evidence type="ECO:0000313" key="7">
    <source>
        <dbReference type="EMBL" id="QJB39319.2"/>
    </source>
</evidence>
<evidence type="ECO:0000256" key="3">
    <source>
        <dbReference type="ARBA" id="ARBA00022840"/>
    </source>
</evidence>
<accession>A0ABX6LGR1</accession>
<reference evidence="7" key="1">
    <citation type="submission" date="2020-09" db="EMBL/GenBank/DDBJ databases">
        <authorList>
            <person name="Kittiwongwattana C."/>
        </authorList>
    </citation>
    <scope>NUCLEOTIDE SEQUENCE</scope>
    <source>
        <strain evidence="7">1303</strain>
    </source>
</reference>
<comment type="catalytic activity">
    <reaction evidence="4 5">
        <text>5-amino-1-(5-phospho-beta-D-ribosyl)imidazole + hydrogencarbonate + ATP = 5-carboxyamino-1-(5-phospho-D-ribosyl)imidazole + ADP + phosphate + 2 H(+)</text>
        <dbReference type="Rhea" id="RHEA:19317"/>
        <dbReference type="ChEBI" id="CHEBI:15378"/>
        <dbReference type="ChEBI" id="CHEBI:17544"/>
        <dbReference type="ChEBI" id="CHEBI:30616"/>
        <dbReference type="ChEBI" id="CHEBI:43474"/>
        <dbReference type="ChEBI" id="CHEBI:58730"/>
        <dbReference type="ChEBI" id="CHEBI:137981"/>
        <dbReference type="ChEBI" id="CHEBI:456216"/>
        <dbReference type="EC" id="6.3.4.18"/>
    </reaction>
</comment>
<evidence type="ECO:0000259" key="6">
    <source>
        <dbReference type="PROSITE" id="PS50975"/>
    </source>
</evidence>
<dbReference type="InterPro" id="IPR003135">
    <property type="entry name" value="ATP-grasp_carboxylate-amine"/>
</dbReference>
<protein>
    <recommendedName>
        <fullName evidence="4 5">N5-carboxyaminoimidazole ribonucleotide synthase</fullName>
        <shortName evidence="4 5">N5-CAIR synthase</shortName>
        <ecNumber evidence="4 5">6.3.4.18</ecNumber>
    </recommendedName>
    <alternativeName>
        <fullName evidence="4 5">5-(carboxyamino)imidazole ribonucleotide synthetase</fullName>
    </alternativeName>
</protein>
<comment type="subunit">
    <text evidence="4 5">Homodimer.</text>
</comment>
<feature type="domain" description="ATP-grasp" evidence="6">
    <location>
        <begin position="119"/>
        <end position="301"/>
    </location>
</feature>
<dbReference type="HAMAP" id="MF_01928">
    <property type="entry name" value="PurK"/>
    <property type="match status" value="1"/>
</dbReference>
<dbReference type="Pfam" id="PF17769">
    <property type="entry name" value="PurK_C"/>
    <property type="match status" value="1"/>
</dbReference>
<dbReference type="Pfam" id="PF22660">
    <property type="entry name" value="RS_preATP-grasp-like"/>
    <property type="match status" value="1"/>
</dbReference>
<feature type="binding site" evidence="4">
    <location>
        <position position="115"/>
    </location>
    <ligand>
        <name>ATP</name>
        <dbReference type="ChEBI" id="CHEBI:30616"/>
    </ligand>
</feature>
<dbReference type="SUPFAM" id="SSF52440">
    <property type="entry name" value="PreATP-grasp domain"/>
    <property type="match status" value="1"/>
</dbReference>
<dbReference type="InterPro" id="IPR040686">
    <property type="entry name" value="PurK_C"/>
</dbReference>